<organism evidence="1 2">
    <name type="scientific">Vibrio bivalvicida</name>
    <dbReference type="NCBI Taxonomy" id="1276888"/>
    <lineage>
        <taxon>Bacteria</taxon>
        <taxon>Pseudomonadati</taxon>
        <taxon>Pseudomonadota</taxon>
        <taxon>Gammaproteobacteria</taxon>
        <taxon>Vibrionales</taxon>
        <taxon>Vibrionaceae</taxon>
        <taxon>Vibrio</taxon>
        <taxon>Vibrio oreintalis group</taxon>
    </lineage>
</organism>
<reference evidence="1 2" key="1">
    <citation type="journal article" date="2016" name="Syst. Appl. Microbiol.">
        <title>Vibrio bivalvicida sp. nov., a novel larval pathogen for bivalve molluscs reared in a hatchery.</title>
        <authorList>
            <person name="Dubert J."/>
            <person name="Romalde J.L."/>
            <person name="Prado S."/>
            <person name="Barja J.L."/>
        </authorList>
    </citation>
    <scope>NUCLEOTIDE SEQUENCE [LARGE SCALE GENOMIC DNA]</scope>
    <source>
        <strain evidence="1 2">605</strain>
    </source>
</reference>
<accession>A0A177Y2Z8</accession>
<dbReference type="AlphaFoldDB" id="A0A177Y2Z8"/>
<dbReference type="EMBL" id="LLEI02000021">
    <property type="protein sequence ID" value="OAJ95187.1"/>
    <property type="molecule type" value="Genomic_DNA"/>
</dbReference>
<comment type="caution">
    <text evidence="1">The sequence shown here is derived from an EMBL/GenBank/DDBJ whole genome shotgun (WGS) entry which is preliminary data.</text>
</comment>
<evidence type="ECO:0000313" key="1">
    <source>
        <dbReference type="EMBL" id="OAJ95187.1"/>
    </source>
</evidence>
<sequence>MDNQQLLYNAFYKSQDRFLDRYTQCGFEPDVIHDYIHWGMLLASQYESGADNENPLLCELFLRQLYFHLLDAIQDPLRSRIFRRVCLDSIHTPLMCLKRYYYQWEDGDVQFLHLKQQLQRIQAPLD</sequence>
<protein>
    <submittedName>
        <fullName evidence="1">Uncharacterized protein</fullName>
    </submittedName>
</protein>
<dbReference type="RefSeq" id="WP_054962150.1">
    <property type="nucleotide sequence ID" value="NZ_LLEI02000021.1"/>
</dbReference>
<dbReference type="Proteomes" id="UP000078406">
    <property type="component" value="Unassembled WGS sequence"/>
</dbReference>
<name>A0A177Y2Z8_9VIBR</name>
<proteinExistence type="predicted"/>
<evidence type="ECO:0000313" key="2">
    <source>
        <dbReference type="Proteomes" id="UP000078406"/>
    </source>
</evidence>
<gene>
    <name evidence="1" type="ORF">APB76_07855</name>
</gene>